<dbReference type="SMART" id="SM00507">
    <property type="entry name" value="HNHc"/>
    <property type="match status" value="1"/>
</dbReference>
<sequence>MTNNQEHVFVLDVNGKKLAPTNTNKAWILIRKQKAILVNKYPIVIQLKREVQEEPEECEFVCGIDDGSLHVGIAIVQKCKSYNKPIFKGTIEQRKDVKGLMDARRGYRRYKRNHKRYRPAKFDNRSASKRKGRVAPSILQKKQSVIRVINKLSKWVSISEFHLEDVAIDIRALIEGKKLYRWQYQKSNRLDENIRKAVIMRDNNKCMECGKSNCMLEVHHIVPKRSKGSNNLGNLITLCSSCHDKTEHREEQFINHYQSMIDGENIRFDYAQHVMQGKTWLRNKLSELGNVTLTNGGDTANKRIDWDIEKTHSNDAIVITDLEVNSDICDIKDWVIKPMRRQSEAKVEELKGFKHRDLIKYTKRNGDSYVGYVTSLILYKTN</sequence>
<evidence type="ECO:0000313" key="3">
    <source>
        <dbReference type="Proteomes" id="UP001056429"/>
    </source>
</evidence>
<keyword evidence="2" id="KW-0540">Nuclease</keyword>
<gene>
    <name evidence="2" type="ORF">KDK92_08985</name>
</gene>
<dbReference type="InterPro" id="IPR025938">
    <property type="entry name" value="RRXRR_dom"/>
</dbReference>
<dbReference type="InterPro" id="IPR047693">
    <property type="entry name" value="RNA-guided_IscB-like"/>
</dbReference>
<reference evidence="2" key="1">
    <citation type="journal article" date="2021" name="mSystems">
        <title>Bacteria and Archaea Synergistically Convert Glycine Betaine to Biogenic Methane in the Formosa Cold Seep of the South China Sea.</title>
        <authorList>
            <person name="Li L."/>
            <person name="Zhang W."/>
            <person name="Zhang S."/>
            <person name="Song L."/>
            <person name="Sun Q."/>
            <person name="Zhang H."/>
            <person name="Xiang H."/>
            <person name="Dong X."/>
        </authorList>
    </citation>
    <scope>NUCLEOTIDE SEQUENCE</scope>
    <source>
        <strain evidence="2">ZWT</strain>
    </source>
</reference>
<dbReference type="Pfam" id="PF14239">
    <property type="entry name" value="RRXRR"/>
    <property type="match status" value="1"/>
</dbReference>
<keyword evidence="2" id="KW-0255">Endonuclease</keyword>
<proteinExistence type="predicted"/>
<dbReference type="EMBL" id="JAGSOJ010000002">
    <property type="protein sequence ID" value="MCM1989873.1"/>
    <property type="molecule type" value="Genomic_DNA"/>
</dbReference>
<dbReference type="GO" id="GO:0003676">
    <property type="term" value="F:nucleic acid binding"/>
    <property type="evidence" value="ECO:0007669"/>
    <property type="project" value="InterPro"/>
</dbReference>
<name>A0A9J6P1A3_9CLOT</name>
<dbReference type="NCBIfam" id="NF040563">
    <property type="entry name" value="guided_IscB"/>
    <property type="match status" value="1"/>
</dbReference>
<dbReference type="CDD" id="cd00085">
    <property type="entry name" value="HNHc"/>
    <property type="match status" value="1"/>
</dbReference>
<dbReference type="GO" id="GO:0004519">
    <property type="term" value="F:endonuclease activity"/>
    <property type="evidence" value="ECO:0007669"/>
    <property type="project" value="UniProtKB-KW"/>
</dbReference>
<dbReference type="PANTHER" id="PTHR33877">
    <property type="entry name" value="SLL1193 PROTEIN"/>
    <property type="match status" value="1"/>
</dbReference>
<evidence type="ECO:0000259" key="1">
    <source>
        <dbReference type="SMART" id="SM00507"/>
    </source>
</evidence>
<dbReference type="GO" id="GO:0008270">
    <property type="term" value="F:zinc ion binding"/>
    <property type="evidence" value="ECO:0007669"/>
    <property type="project" value="InterPro"/>
</dbReference>
<dbReference type="PANTHER" id="PTHR33877:SF2">
    <property type="entry name" value="OS07G0170200 PROTEIN"/>
    <property type="match status" value="1"/>
</dbReference>
<dbReference type="Pfam" id="PF01844">
    <property type="entry name" value="HNH"/>
    <property type="match status" value="1"/>
</dbReference>
<feature type="domain" description="HNH nuclease" evidence="1">
    <location>
        <begin position="193"/>
        <end position="244"/>
    </location>
</feature>
<dbReference type="InterPro" id="IPR002711">
    <property type="entry name" value="HNH"/>
</dbReference>
<evidence type="ECO:0000313" key="2">
    <source>
        <dbReference type="EMBL" id="MCM1989873.1"/>
    </source>
</evidence>
<keyword evidence="3" id="KW-1185">Reference proteome</keyword>
<dbReference type="RefSeq" id="WP_250858897.1">
    <property type="nucleotide sequence ID" value="NZ_JAGSOJ010000002.1"/>
</dbReference>
<keyword evidence="2" id="KW-0378">Hydrolase</keyword>
<dbReference type="Gene3D" id="1.10.30.50">
    <property type="match status" value="1"/>
</dbReference>
<dbReference type="Proteomes" id="UP001056429">
    <property type="component" value="Unassembled WGS sequence"/>
</dbReference>
<dbReference type="InterPro" id="IPR003615">
    <property type="entry name" value="HNH_nuc"/>
</dbReference>
<reference evidence="2" key="2">
    <citation type="submission" date="2021-04" db="EMBL/GenBank/DDBJ databases">
        <authorList>
            <person name="Dong X."/>
        </authorList>
    </citation>
    <scope>NUCLEOTIDE SEQUENCE</scope>
    <source>
        <strain evidence="2">ZWT</strain>
    </source>
</reference>
<protein>
    <submittedName>
        <fullName evidence="2">HNH endonuclease</fullName>
    </submittedName>
</protein>
<dbReference type="AlphaFoldDB" id="A0A9J6P1A3"/>
<organism evidence="2 3">
    <name type="scientific">Oceanirhabdus seepicola</name>
    <dbReference type="NCBI Taxonomy" id="2828781"/>
    <lineage>
        <taxon>Bacteria</taxon>
        <taxon>Bacillati</taxon>
        <taxon>Bacillota</taxon>
        <taxon>Clostridia</taxon>
        <taxon>Eubacteriales</taxon>
        <taxon>Clostridiaceae</taxon>
        <taxon>Oceanirhabdus</taxon>
    </lineage>
</organism>
<dbReference type="InterPro" id="IPR052892">
    <property type="entry name" value="NA-targeting_endonuclease"/>
</dbReference>
<comment type="caution">
    <text evidence="2">The sequence shown here is derived from an EMBL/GenBank/DDBJ whole genome shotgun (WGS) entry which is preliminary data.</text>
</comment>
<accession>A0A9J6P1A3</accession>